<evidence type="ECO:0000313" key="3">
    <source>
        <dbReference type="Proteomes" id="UP000009231"/>
    </source>
</evidence>
<dbReference type="EMBL" id="CP002772">
    <property type="protein sequence ID" value="AEG18660.1"/>
    <property type="molecule type" value="Genomic_DNA"/>
</dbReference>
<dbReference type="RefSeq" id="WP_013826159.1">
    <property type="nucleotide sequence ID" value="NC_015574.1"/>
</dbReference>
<reference evidence="2 3" key="1">
    <citation type="journal article" date="2014" name="Int. J. Syst. Evol. Microbiol.">
        <title>Methanobacterium paludis sp. nov. and a novel strain of Methanobacterium lacus isolated from northern peatlands.</title>
        <authorList>
            <person name="Cadillo-Quiroz H."/>
            <person name="Brauer S.L."/>
            <person name="Goodson N."/>
            <person name="Yavitt J.B."/>
            <person name="Zinder S.H."/>
        </authorList>
    </citation>
    <scope>NUCLEOTIDE SEQUENCE [LARGE SCALE GENOMIC DNA]</scope>
    <source>
        <strain evidence="3">DSM 25820 / JCM 18151 / SWAN1</strain>
    </source>
</reference>
<dbReference type="Proteomes" id="UP000009231">
    <property type="component" value="Chromosome"/>
</dbReference>
<keyword evidence="3" id="KW-1185">Reference proteome</keyword>
<organism evidence="2 3">
    <name type="scientific">Methanobacterium paludis (strain DSM 25820 / JCM 18151 / SWAN1)</name>
    <dbReference type="NCBI Taxonomy" id="868131"/>
    <lineage>
        <taxon>Archaea</taxon>
        <taxon>Methanobacteriati</taxon>
        <taxon>Methanobacteriota</taxon>
        <taxon>Methanomada group</taxon>
        <taxon>Methanobacteria</taxon>
        <taxon>Methanobacteriales</taxon>
        <taxon>Methanobacteriaceae</taxon>
        <taxon>Methanobacterium</taxon>
    </lineage>
</organism>
<feature type="region of interest" description="Disordered" evidence="1">
    <location>
        <begin position="1"/>
        <end position="50"/>
    </location>
</feature>
<gene>
    <name evidence="2" type="ordered locus">MSWAN_1649</name>
</gene>
<dbReference type="STRING" id="868131.MSWAN_1649"/>
<dbReference type="KEGG" id="mew:MSWAN_1649"/>
<protein>
    <submittedName>
        <fullName evidence="2">Uncharacterized protein</fullName>
    </submittedName>
</protein>
<proteinExistence type="predicted"/>
<feature type="compositionally biased region" description="Polar residues" evidence="1">
    <location>
        <begin position="1"/>
        <end position="27"/>
    </location>
</feature>
<name>F6D2T1_METPW</name>
<dbReference type="GeneID" id="10669158"/>
<dbReference type="SUPFAM" id="SSF57783">
    <property type="entry name" value="Zinc beta-ribbon"/>
    <property type="match status" value="1"/>
</dbReference>
<evidence type="ECO:0000256" key="1">
    <source>
        <dbReference type="SAM" id="MobiDB-lite"/>
    </source>
</evidence>
<dbReference type="eggNOG" id="arCOG01981">
    <property type="taxonomic scope" value="Archaea"/>
</dbReference>
<dbReference type="HOGENOM" id="CLU_1357928_0_0_2"/>
<evidence type="ECO:0000313" key="2">
    <source>
        <dbReference type="EMBL" id="AEG18660.1"/>
    </source>
</evidence>
<accession>F6D2T1</accession>
<dbReference type="AlphaFoldDB" id="F6D2T1"/>
<sequence length="201" mass="22859">MNNKSESITKSRQQNSQPSKIKKTTISPGLETLPSRVQSGKPRCKDHHATATDIGTCPYSHIRIKKKWKPAKVKKVYELVAKKNLKIGDEVYSKGNTTRVLDVEGGTGSFFRQFEMKGYRCQDVIIKYKSHPRITSVINDQEAAIKNKKRVQIYKIKESPACEMCGCRVNVMDEDKGEIVCPNCGLVHQQVQMKDEDVLMW</sequence>